<proteinExistence type="predicted"/>
<keyword evidence="3" id="KW-0378">Hydrolase</keyword>
<dbReference type="GO" id="GO:0008235">
    <property type="term" value="F:metalloexopeptidase activity"/>
    <property type="evidence" value="ECO:0007669"/>
    <property type="project" value="InterPro"/>
</dbReference>
<organism evidence="3 4">
    <name type="scientific">Corallococcus terminator</name>
    <dbReference type="NCBI Taxonomy" id="2316733"/>
    <lineage>
        <taxon>Bacteria</taxon>
        <taxon>Pseudomonadati</taxon>
        <taxon>Myxococcota</taxon>
        <taxon>Myxococcia</taxon>
        <taxon>Myxococcales</taxon>
        <taxon>Cystobacterineae</taxon>
        <taxon>Myxococcaceae</taxon>
        <taxon>Corallococcus</taxon>
    </lineage>
</organism>
<reference evidence="4" key="1">
    <citation type="submission" date="2018-09" db="EMBL/GenBank/DDBJ databases">
        <authorList>
            <person name="Livingstone P.G."/>
            <person name="Whitworth D.E."/>
        </authorList>
    </citation>
    <scope>NUCLEOTIDE SEQUENCE [LARGE SCALE GENOMIC DNA]</scope>
    <source>
        <strain evidence="4">CA054A</strain>
    </source>
</reference>
<evidence type="ECO:0000256" key="1">
    <source>
        <dbReference type="SAM" id="SignalP"/>
    </source>
</evidence>
<dbReference type="Gene3D" id="3.50.30.30">
    <property type="match status" value="1"/>
</dbReference>
<accession>A0A3A8ILG8</accession>
<dbReference type="CDD" id="cd05660">
    <property type="entry name" value="M28_like_PA"/>
    <property type="match status" value="1"/>
</dbReference>
<keyword evidence="4" id="KW-1185">Reference proteome</keyword>
<dbReference type="InterPro" id="IPR046450">
    <property type="entry name" value="PA_dom_sf"/>
</dbReference>
<name>A0A3A8ILG8_9BACT</name>
<keyword evidence="1" id="KW-0732">Signal</keyword>
<dbReference type="CDD" id="cd04820">
    <property type="entry name" value="PA_M28_1_1"/>
    <property type="match status" value="1"/>
</dbReference>
<dbReference type="AlphaFoldDB" id="A0A3A8ILG8"/>
<dbReference type="SUPFAM" id="SSF53187">
    <property type="entry name" value="Zn-dependent exopeptidases"/>
    <property type="match status" value="1"/>
</dbReference>
<dbReference type="EMBL" id="RAVZ01000266">
    <property type="protein sequence ID" value="RKG78303.1"/>
    <property type="molecule type" value="Genomic_DNA"/>
</dbReference>
<evidence type="ECO:0000259" key="2">
    <source>
        <dbReference type="Pfam" id="PF04389"/>
    </source>
</evidence>
<dbReference type="RefSeq" id="WP_120544038.1">
    <property type="nucleotide sequence ID" value="NZ_RAVZ01000266.1"/>
</dbReference>
<dbReference type="SUPFAM" id="SSF52025">
    <property type="entry name" value="PA domain"/>
    <property type="match status" value="1"/>
</dbReference>
<comment type="caution">
    <text evidence="3">The sequence shown here is derived from an EMBL/GenBank/DDBJ whole genome shotgun (WGS) entry which is preliminary data.</text>
</comment>
<dbReference type="Proteomes" id="UP000268094">
    <property type="component" value="Unassembled WGS sequence"/>
</dbReference>
<feature type="signal peptide" evidence="1">
    <location>
        <begin position="1"/>
        <end position="24"/>
    </location>
</feature>
<feature type="domain" description="Peptidase M28" evidence="2">
    <location>
        <begin position="292"/>
        <end position="493"/>
    </location>
</feature>
<evidence type="ECO:0000313" key="4">
    <source>
        <dbReference type="Proteomes" id="UP000268094"/>
    </source>
</evidence>
<dbReference type="PANTHER" id="PTHR12147:SF26">
    <property type="entry name" value="PEPTIDASE M28 DOMAIN-CONTAINING PROTEIN"/>
    <property type="match status" value="1"/>
</dbReference>
<dbReference type="OrthoDB" id="9778250at2"/>
<dbReference type="Pfam" id="PF04389">
    <property type="entry name" value="Peptidase_M28"/>
    <property type="match status" value="1"/>
</dbReference>
<dbReference type="InterPro" id="IPR045175">
    <property type="entry name" value="M28_fam"/>
</dbReference>
<dbReference type="PANTHER" id="PTHR12147">
    <property type="entry name" value="METALLOPEPTIDASE M28 FAMILY MEMBER"/>
    <property type="match status" value="1"/>
</dbReference>
<gene>
    <name evidence="3" type="ORF">D7V88_29965</name>
</gene>
<evidence type="ECO:0000313" key="3">
    <source>
        <dbReference type="EMBL" id="RKG78303.1"/>
    </source>
</evidence>
<dbReference type="GO" id="GO:0006508">
    <property type="term" value="P:proteolysis"/>
    <property type="evidence" value="ECO:0007669"/>
    <property type="project" value="InterPro"/>
</dbReference>
<dbReference type="InterPro" id="IPR007484">
    <property type="entry name" value="Peptidase_M28"/>
</dbReference>
<dbReference type="Gene3D" id="3.40.630.10">
    <property type="entry name" value="Zn peptidases"/>
    <property type="match status" value="1"/>
</dbReference>
<feature type="chain" id="PRO_5017474651" evidence="1">
    <location>
        <begin position="25"/>
        <end position="548"/>
    </location>
</feature>
<sequence>MTRASSLAALALFVSPLIPLGAFAAEAPVSEGDRWWKHIEILSSDAMEGRDTGSKGYETAAGYVSKELASLGVKPMLKTGFLQPMALRSRRIVEAKSSVALVRGGQTLPLVQGEDVMLSARQGDNGTVDAPLVFVGYGLSIPEKGYDDFAGLDLKGKVVVLLQGGPSNIPGPVKSHFSAWSERVKVLKSAGAVGFVYLQNPKLLELPWERMVAASRNPTVLFADPSLNDSGGLKVAVVTNVAHSQKWFEGAPHTYEELVALANADQPLPKFDLPARLKVKLALESKPLKSMNVVGVMPGSDAVLAKEYVVLTAHLDHVGIGDPVKGDRIYNGAMDNASGVAALLEVARALREQPQKPKRSVLFALTTGEEKGLLGSKYFASRPPVPITSMVADLNLDMFMPHWPFTSVVAHGKDESTLLASLSDVAAKQGVRVLADPEPDRNLFVRSDQYSFIREGVPALFFKFGYTPGSEEHKLFKQWLAEHYHAPSDDLSQQPVDREGAARFITFLTAMTRAVADAPDRPRWNDDSFFRRFAKPVAEPAKVPTAKP</sequence>
<protein>
    <submittedName>
        <fullName evidence="3">M20/M25/M40 family metallo-hydrolase</fullName>
    </submittedName>
</protein>